<evidence type="ECO:0000256" key="9">
    <source>
        <dbReference type="SAM" id="MobiDB-lite"/>
    </source>
</evidence>
<accession>A0ABR2VT94</accession>
<feature type="region of interest" description="Disordered" evidence="9">
    <location>
        <begin position="44"/>
        <end position="68"/>
    </location>
</feature>
<reference evidence="12 13" key="1">
    <citation type="submission" date="2023-04" db="EMBL/GenBank/DDBJ databases">
        <title>Genome of Basidiobolus ranarum AG-B5.</title>
        <authorList>
            <person name="Stajich J.E."/>
            <person name="Carter-House D."/>
            <person name="Gryganskyi A."/>
        </authorList>
    </citation>
    <scope>NUCLEOTIDE SEQUENCE [LARGE SCALE GENOMIC DNA]</scope>
    <source>
        <strain evidence="12 13">AG-B5</strain>
    </source>
</reference>
<keyword evidence="13" id="KW-1185">Reference proteome</keyword>
<evidence type="ECO:0000256" key="4">
    <source>
        <dbReference type="ARBA" id="ARBA00022801"/>
    </source>
</evidence>
<keyword evidence="8" id="KW-0624">Polysaccharide degradation</keyword>
<dbReference type="Pfam" id="PF00759">
    <property type="entry name" value="Glyco_hydro_9"/>
    <property type="match status" value="1"/>
</dbReference>
<evidence type="ECO:0000256" key="10">
    <source>
        <dbReference type="SAM" id="SignalP"/>
    </source>
</evidence>
<feature type="compositionally biased region" description="Polar residues" evidence="9">
    <location>
        <begin position="52"/>
        <end position="68"/>
    </location>
</feature>
<comment type="catalytic activity">
    <reaction evidence="1">
        <text>Endohydrolysis of (1-&gt;4)-beta-D-glucosidic linkages in cellulose, lichenin and cereal beta-D-glucans.</text>
        <dbReference type="EC" id="3.2.1.4"/>
    </reaction>
</comment>
<evidence type="ECO:0000256" key="5">
    <source>
        <dbReference type="ARBA" id="ARBA00023001"/>
    </source>
</evidence>
<organism evidence="12 13">
    <name type="scientific">Basidiobolus ranarum</name>
    <dbReference type="NCBI Taxonomy" id="34480"/>
    <lineage>
        <taxon>Eukaryota</taxon>
        <taxon>Fungi</taxon>
        <taxon>Fungi incertae sedis</taxon>
        <taxon>Zoopagomycota</taxon>
        <taxon>Entomophthoromycotina</taxon>
        <taxon>Basidiobolomycetes</taxon>
        <taxon>Basidiobolales</taxon>
        <taxon>Basidiobolaceae</taxon>
        <taxon>Basidiobolus</taxon>
    </lineage>
</organism>
<dbReference type="InterPro" id="IPR001701">
    <property type="entry name" value="Glyco_hydro_9"/>
</dbReference>
<evidence type="ECO:0000256" key="1">
    <source>
        <dbReference type="ARBA" id="ARBA00000966"/>
    </source>
</evidence>
<dbReference type="EMBL" id="JASJQH010007832">
    <property type="protein sequence ID" value="KAK9701238.1"/>
    <property type="molecule type" value="Genomic_DNA"/>
</dbReference>
<dbReference type="PANTHER" id="PTHR22298">
    <property type="entry name" value="ENDO-1,4-BETA-GLUCANASE"/>
    <property type="match status" value="1"/>
</dbReference>
<feature type="domain" description="Glycoside hydrolase family 9" evidence="11">
    <location>
        <begin position="92"/>
        <end position="527"/>
    </location>
</feature>
<evidence type="ECO:0000313" key="13">
    <source>
        <dbReference type="Proteomes" id="UP001479436"/>
    </source>
</evidence>
<protein>
    <recommendedName>
        <fullName evidence="3">cellulase</fullName>
        <ecNumber evidence="3">3.2.1.4</ecNumber>
    </recommendedName>
</protein>
<evidence type="ECO:0000313" key="12">
    <source>
        <dbReference type="EMBL" id="KAK9701238.1"/>
    </source>
</evidence>
<evidence type="ECO:0000256" key="7">
    <source>
        <dbReference type="ARBA" id="ARBA00023295"/>
    </source>
</evidence>
<evidence type="ECO:0000256" key="8">
    <source>
        <dbReference type="ARBA" id="ARBA00023326"/>
    </source>
</evidence>
<keyword evidence="7" id="KW-0326">Glycosidase</keyword>
<gene>
    <name evidence="12" type="ORF">K7432_011803</name>
</gene>
<dbReference type="Proteomes" id="UP001479436">
    <property type="component" value="Unassembled WGS sequence"/>
</dbReference>
<proteinExistence type="inferred from homology"/>
<evidence type="ECO:0000256" key="3">
    <source>
        <dbReference type="ARBA" id="ARBA00012601"/>
    </source>
</evidence>
<evidence type="ECO:0000256" key="6">
    <source>
        <dbReference type="ARBA" id="ARBA00023277"/>
    </source>
</evidence>
<dbReference type="InterPro" id="IPR008928">
    <property type="entry name" value="6-hairpin_glycosidase_sf"/>
</dbReference>
<name>A0ABR2VT94_9FUNG</name>
<keyword evidence="6" id="KW-0119">Carbohydrate metabolism</keyword>
<keyword evidence="5" id="KW-0136">Cellulose degradation</keyword>
<dbReference type="EC" id="3.2.1.4" evidence="3"/>
<comment type="similarity">
    <text evidence="2">Belongs to the glycosyl hydrolase 9 (cellulase E) family.</text>
</comment>
<dbReference type="InterPro" id="IPR012341">
    <property type="entry name" value="6hp_glycosidase-like_sf"/>
</dbReference>
<evidence type="ECO:0000259" key="11">
    <source>
        <dbReference type="Pfam" id="PF00759"/>
    </source>
</evidence>
<keyword evidence="10" id="KW-0732">Signal</keyword>
<comment type="caution">
    <text evidence="12">The sequence shown here is derived from an EMBL/GenBank/DDBJ whole genome shotgun (WGS) entry which is preliminary data.</text>
</comment>
<feature type="chain" id="PRO_5046894105" description="cellulase" evidence="10">
    <location>
        <begin position="28"/>
        <end position="535"/>
    </location>
</feature>
<evidence type="ECO:0000256" key="2">
    <source>
        <dbReference type="ARBA" id="ARBA00007072"/>
    </source>
</evidence>
<feature type="signal peptide" evidence="10">
    <location>
        <begin position="1"/>
        <end position="27"/>
    </location>
</feature>
<dbReference type="SUPFAM" id="SSF48208">
    <property type="entry name" value="Six-hairpin glycosidases"/>
    <property type="match status" value="1"/>
</dbReference>
<dbReference type="Gene3D" id="1.50.10.10">
    <property type="match status" value="1"/>
</dbReference>
<keyword evidence="4" id="KW-0378">Hydrolase</keyword>
<sequence length="535" mass="59429">MKSTPGIYNHIVLITLLCLPIITKIHCLNSSFISNEMTTLPTEIKDPDTKVSESTTNTNTKSDGIERNNTGASFPPLLSKYLINGTIEYATYARNLELSIWFYEAQRSGKLPSNNRVPWRKSSHLDDGKPLGVDLSGGYYDAGDFVKFALPAGYTMTTLSWSAIEYREGLIKAGQWENLLDAIKWGTDFIIKSHIEEAKFVVQVGDPFPDHNYWGSAENMPKAIPRPVYYVTPQFPGTEPVLESCAALAAASMVFASVENDTLKAYSKKLLQHAISLHKLGTNNRGKYQSAVAKQAKNGMLGVREGYLSSSFEDELTWGTIWLYRATNNSVYLNQAESFYRAFAINKRLIGTFQSWDDKSVGATLLLAAITRKKVYFDVLYKYFEWISRQRTPGGLLWIPESSSGSNNVAVSTAFMSMLFADLCKPTTPQKYIDLGKSQVDYILGKNPLKRNYIVGSDGNSPNRIHHAGSQGVNGWEDYTSQRPNQYILYGALVGGPKKDDSHSDVRALHVENEPALDFNAPLVGVLAKLALSTT</sequence>